<keyword evidence="6" id="KW-0968">Cytoplasmic vesicle</keyword>
<dbReference type="PANTHER" id="PTHR10529">
    <property type="entry name" value="AP COMPLEX SUBUNIT MU"/>
    <property type="match status" value="1"/>
</dbReference>
<dbReference type="InterPro" id="IPR018240">
    <property type="entry name" value="Clathrin_mu_CS"/>
</dbReference>
<dbReference type="GO" id="GO:0030665">
    <property type="term" value="C:clathrin-coated vesicle membrane"/>
    <property type="evidence" value="ECO:0007669"/>
    <property type="project" value="UniProtKB-SubCell"/>
</dbReference>
<dbReference type="AlphaFoldDB" id="A0A3L6SLH1"/>
<feature type="region of interest" description="Disordered" evidence="8">
    <location>
        <begin position="1"/>
        <end position="25"/>
    </location>
</feature>
<keyword evidence="4" id="KW-0653">Protein transport</keyword>
<comment type="subunit">
    <text evidence="7">Adaptor protein complex 1 (AP-1) is a heterotetramer composed of two large adaptins (gamma-type subunit and beta-type subunit), a medium adaptin (mu-type subunit) and a small adaptin (sigma-type subunit).</text>
</comment>
<evidence type="ECO:0000256" key="7">
    <source>
        <dbReference type="ARBA" id="ARBA00066271"/>
    </source>
</evidence>
<dbReference type="PROSITE" id="PS00990">
    <property type="entry name" value="CLAT_ADAPTOR_M_1"/>
    <property type="match status" value="1"/>
</dbReference>
<evidence type="ECO:0000256" key="1">
    <source>
        <dbReference type="ARBA" id="ARBA00004640"/>
    </source>
</evidence>
<evidence type="ECO:0000313" key="11">
    <source>
        <dbReference type="Proteomes" id="UP000275267"/>
    </source>
</evidence>
<gene>
    <name evidence="10" type="ORF">C2845_PM07G20120</name>
</gene>
<keyword evidence="11" id="KW-1185">Reference proteome</keyword>
<comment type="caution">
    <text evidence="10">The sequence shown here is derived from an EMBL/GenBank/DDBJ whole genome shotgun (WGS) entry which is preliminary data.</text>
</comment>
<dbReference type="FunFam" id="3.30.450.60:FF:000006">
    <property type="entry name" value="AP-1 complex subunit mu-1 isoform 1"/>
    <property type="match status" value="1"/>
</dbReference>
<accession>A0A3L6SLH1</accession>
<feature type="domain" description="MHD" evidence="9">
    <location>
        <begin position="300"/>
        <end position="556"/>
    </location>
</feature>
<comment type="subcellular location">
    <subcellularLocation>
        <location evidence="1">Cytoplasmic vesicle</location>
        <location evidence="1">Clathrin-coated vesicle membrane</location>
    </subcellularLocation>
</comment>
<sequence length="558" mass="63120">MLHLPEMPRAGQLAAGTSSTSAQPVKEQIHIGQHPGPTVQWDARKPSGSCPLLTLSTSVFPIFASRLRSTAAPHRREHIGCRCGRREPRTPPPPRPPEWPPPAADRGRRRRGVQIQIRWAGVDEIAPTAMAGAVSALFLLDIKGRVLVWRDYRGDVSALQAERFFTKLLDKEGDAEVHSPVVYDDAGVTYMFIQHNNVFLLTAARQNCNAASILLFLHRVVDVFKHYFEELEEESLRDNFVVVYELLDEMMDFGYPQYTEAKILSEFIKTDAYRMEVSQRPPMAVTNAVSWRSEGIRYKKNEVFLDVVESVNILVNSNGQIVRSDVVGALKMRTYLSGMPECKLGLNDRVLLEAQGRATKGKAIDLDDIKFHQCVRLARFENDRTISFIPPDGSFDLMTYRLSTQVKPLIWVEAQIEKHSRSRIELMVKARSQFKERSTATNVEIEVPVPSDATNPNIRTSMGSAAYAPERDAMVWKVKSFPGGKEYMCRAEFSLPSITAEEGAPEKKAPIRVKFEIPYFTVSGIQVRYLKIIEKSGYQALPWVRYITMAGEYELRLI</sequence>
<dbReference type="SUPFAM" id="SSF49447">
    <property type="entry name" value="Second domain of Mu2 adaptin subunit (ap50) of ap2 adaptor"/>
    <property type="match status" value="1"/>
</dbReference>
<dbReference type="GO" id="GO:0030131">
    <property type="term" value="C:clathrin adaptor complex"/>
    <property type="evidence" value="ECO:0007669"/>
    <property type="project" value="InterPro"/>
</dbReference>
<protein>
    <recommendedName>
        <fullName evidence="9">MHD domain-containing protein</fullName>
    </recommendedName>
</protein>
<feature type="compositionally biased region" description="Pro residues" evidence="8">
    <location>
        <begin position="90"/>
        <end position="103"/>
    </location>
</feature>
<evidence type="ECO:0000259" key="9">
    <source>
        <dbReference type="PROSITE" id="PS51072"/>
    </source>
</evidence>
<dbReference type="STRING" id="4540.A0A3L6SLH1"/>
<dbReference type="OrthoDB" id="10259133at2759"/>
<keyword evidence="3" id="KW-0813">Transport</keyword>
<dbReference type="Proteomes" id="UP000275267">
    <property type="component" value="Unassembled WGS sequence"/>
</dbReference>
<evidence type="ECO:0000256" key="5">
    <source>
        <dbReference type="ARBA" id="ARBA00023136"/>
    </source>
</evidence>
<evidence type="ECO:0000313" key="10">
    <source>
        <dbReference type="EMBL" id="RLN22890.1"/>
    </source>
</evidence>
<evidence type="ECO:0000256" key="4">
    <source>
        <dbReference type="ARBA" id="ARBA00022927"/>
    </source>
</evidence>
<dbReference type="GO" id="GO:0006886">
    <property type="term" value="P:intracellular protein transport"/>
    <property type="evidence" value="ECO:0007669"/>
    <property type="project" value="InterPro"/>
</dbReference>
<dbReference type="PROSITE" id="PS51072">
    <property type="entry name" value="MHD"/>
    <property type="match status" value="1"/>
</dbReference>
<evidence type="ECO:0000256" key="8">
    <source>
        <dbReference type="SAM" id="MobiDB-lite"/>
    </source>
</evidence>
<dbReference type="InterPro" id="IPR028565">
    <property type="entry name" value="MHD"/>
</dbReference>
<dbReference type="InterPro" id="IPR022775">
    <property type="entry name" value="AP_mu_sigma_su"/>
</dbReference>
<dbReference type="Pfam" id="PF01217">
    <property type="entry name" value="Clat_adaptor_s"/>
    <property type="match status" value="1"/>
</dbReference>
<dbReference type="Gene3D" id="2.60.40.1170">
    <property type="entry name" value="Mu homology domain, subdomain B"/>
    <property type="match status" value="2"/>
</dbReference>
<comment type="similarity">
    <text evidence="2">Belongs to the adaptor complexes medium subunit family.</text>
</comment>
<dbReference type="InterPro" id="IPR036168">
    <property type="entry name" value="AP2_Mu_C_sf"/>
</dbReference>
<evidence type="ECO:0000256" key="2">
    <source>
        <dbReference type="ARBA" id="ARBA00005324"/>
    </source>
</evidence>
<dbReference type="SUPFAM" id="SSF64356">
    <property type="entry name" value="SNARE-like"/>
    <property type="match status" value="1"/>
</dbReference>
<evidence type="ECO:0000256" key="6">
    <source>
        <dbReference type="ARBA" id="ARBA00023329"/>
    </source>
</evidence>
<keyword evidence="5" id="KW-0472">Membrane</keyword>
<reference evidence="11" key="1">
    <citation type="journal article" date="2019" name="Nat. Commun.">
        <title>The genome of broomcorn millet.</title>
        <authorList>
            <person name="Zou C."/>
            <person name="Miki D."/>
            <person name="Li D."/>
            <person name="Tang Q."/>
            <person name="Xiao L."/>
            <person name="Rajput S."/>
            <person name="Deng P."/>
            <person name="Jia W."/>
            <person name="Huang R."/>
            <person name="Zhang M."/>
            <person name="Sun Y."/>
            <person name="Hu J."/>
            <person name="Fu X."/>
            <person name="Schnable P.S."/>
            <person name="Li F."/>
            <person name="Zhang H."/>
            <person name="Feng B."/>
            <person name="Zhu X."/>
            <person name="Liu R."/>
            <person name="Schnable J.C."/>
            <person name="Zhu J.-K."/>
            <person name="Zhang H."/>
        </authorList>
    </citation>
    <scope>NUCLEOTIDE SEQUENCE [LARGE SCALE GENOMIC DNA]</scope>
</reference>
<dbReference type="CDD" id="cd14835">
    <property type="entry name" value="AP1_Mu_N"/>
    <property type="match status" value="1"/>
</dbReference>
<feature type="region of interest" description="Disordered" evidence="8">
    <location>
        <begin position="74"/>
        <end position="110"/>
    </location>
</feature>
<dbReference type="PRINTS" id="PR00314">
    <property type="entry name" value="CLATHRINADPT"/>
</dbReference>
<dbReference type="CDD" id="cd09250">
    <property type="entry name" value="AP-1_Mu1_Cterm"/>
    <property type="match status" value="1"/>
</dbReference>
<evidence type="ECO:0000256" key="3">
    <source>
        <dbReference type="ARBA" id="ARBA00022448"/>
    </source>
</evidence>
<proteinExistence type="inferred from homology"/>
<dbReference type="InterPro" id="IPR050431">
    <property type="entry name" value="Adaptor_comp_med_subunit"/>
</dbReference>
<dbReference type="InterPro" id="IPR011012">
    <property type="entry name" value="Longin-like_dom_sf"/>
</dbReference>
<feature type="compositionally biased region" description="Basic and acidic residues" evidence="8">
    <location>
        <begin position="78"/>
        <end position="89"/>
    </location>
</feature>
<dbReference type="PROSITE" id="PS00991">
    <property type="entry name" value="CLAT_ADAPTOR_M_2"/>
    <property type="match status" value="1"/>
</dbReference>
<organism evidence="10 11">
    <name type="scientific">Panicum miliaceum</name>
    <name type="common">Proso millet</name>
    <name type="synonym">Broomcorn millet</name>
    <dbReference type="NCBI Taxonomy" id="4540"/>
    <lineage>
        <taxon>Eukaryota</taxon>
        <taxon>Viridiplantae</taxon>
        <taxon>Streptophyta</taxon>
        <taxon>Embryophyta</taxon>
        <taxon>Tracheophyta</taxon>
        <taxon>Spermatophyta</taxon>
        <taxon>Magnoliopsida</taxon>
        <taxon>Liliopsida</taxon>
        <taxon>Poales</taxon>
        <taxon>Poaceae</taxon>
        <taxon>PACMAD clade</taxon>
        <taxon>Panicoideae</taxon>
        <taxon>Panicodae</taxon>
        <taxon>Paniceae</taxon>
        <taxon>Panicinae</taxon>
        <taxon>Panicum</taxon>
        <taxon>Panicum sect. Panicum</taxon>
    </lineage>
</organism>
<dbReference type="Pfam" id="PF00928">
    <property type="entry name" value="Adap_comp_sub"/>
    <property type="match status" value="1"/>
</dbReference>
<dbReference type="InterPro" id="IPR001392">
    <property type="entry name" value="Clathrin_mu"/>
</dbReference>
<dbReference type="GO" id="GO:0016192">
    <property type="term" value="P:vesicle-mediated transport"/>
    <property type="evidence" value="ECO:0007669"/>
    <property type="project" value="InterPro"/>
</dbReference>
<dbReference type="EMBL" id="PQIB02000004">
    <property type="protein sequence ID" value="RLN22890.1"/>
    <property type="molecule type" value="Genomic_DNA"/>
</dbReference>
<name>A0A3L6SLH1_PANMI</name>
<dbReference type="Gene3D" id="3.30.450.60">
    <property type="match status" value="1"/>
</dbReference>